<accession>E8KH79</accession>
<name>E8KH79_9PAST</name>
<sequence>MLLLLSTIQGKNVPVEFVKVHNNPNGSFQNGIPNPILHENQADSIQAE</sequence>
<keyword evidence="3" id="KW-1185">Reference proteome</keyword>
<evidence type="ECO:0000313" key="2">
    <source>
        <dbReference type="EMBL" id="EFX91746.1"/>
    </source>
</evidence>
<evidence type="ECO:0000313" key="3">
    <source>
        <dbReference type="Proteomes" id="UP000005467"/>
    </source>
</evidence>
<organism evidence="2 3">
    <name type="scientific">Actinobacillus ureae ATCC 25976</name>
    <dbReference type="NCBI Taxonomy" id="887324"/>
    <lineage>
        <taxon>Bacteria</taxon>
        <taxon>Pseudomonadati</taxon>
        <taxon>Pseudomonadota</taxon>
        <taxon>Gammaproteobacteria</taxon>
        <taxon>Pasteurellales</taxon>
        <taxon>Pasteurellaceae</taxon>
        <taxon>Actinobacillus</taxon>
    </lineage>
</organism>
<feature type="region of interest" description="Disordered" evidence="1">
    <location>
        <begin position="26"/>
        <end position="48"/>
    </location>
</feature>
<dbReference type="AlphaFoldDB" id="E8KH79"/>
<comment type="caution">
    <text evidence="2">The sequence shown here is derived from an EMBL/GenBank/DDBJ whole genome shotgun (WGS) entry which is preliminary data.</text>
</comment>
<dbReference type="Proteomes" id="UP000005467">
    <property type="component" value="Unassembled WGS sequence"/>
</dbReference>
<dbReference type="HOGENOM" id="CLU_3148575_0_0_6"/>
<dbReference type="Gene3D" id="3.40.120.10">
    <property type="entry name" value="Alpha-D-Glucose-1,6-Bisphosphate, subunit A, domain 3"/>
    <property type="match status" value="1"/>
</dbReference>
<protein>
    <submittedName>
        <fullName evidence="2">Uncharacterized protein</fullName>
    </submittedName>
</protein>
<gene>
    <name evidence="2" type="ORF">HMPREF0027_1196</name>
</gene>
<reference evidence="2 3" key="1">
    <citation type="submission" date="2011-01" db="EMBL/GenBank/DDBJ databases">
        <authorList>
            <person name="Muzny D."/>
            <person name="Qin X."/>
            <person name="Deng J."/>
            <person name="Jiang H."/>
            <person name="Liu Y."/>
            <person name="Qu J."/>
            <person name="Song X.-Z."/>
            <person name="Zhang L."/>
            <person name="Thornton R."/>
            <person name="Coyle M."/>
            <person name="Francisco L."/>
            <person name="Jackson L."/>
            <person name="Javaid M."/>
            <person name="Korchina V."/>
            <person name="Kovar C."/>
            <person name="Mata R."/>
            <person name="Mathew T."/>
            <person name="Ngo R."/>
            <person name="Nguyen L."/>
            <person name="Nguyen N."/>
            <person name="Okwuonu G."/>
            <person name="Ongeri F."/>
            <person name="Pham C."/>
            <person name="Simmons D."/>
            <person name="Wilczek-Boney K."/>
            <person name="Hale W."/>
            <person name="Jakkamsetti A."/>
            <person name="Pham P."/>
            <person name="Ruth R."/>
            <person name="San Lucas F."/>
            <person name="Warren J."/>
            <person name="Zhang J."/>
            <person name="Zhao Z."/>
            <person name="Zhou C."/>
            <person name="Zhu D."/>
            <person name="Lee S."/>
            <person name="Bess C."/>
            <person name="Blankenburg K."/>
            <person name="Forbes L."/>
            <person name="Fu Q."/>
            <person name="Gubbala S."/>
            <person name="Hirani K."/>
            <person name="Jayaseelan J.C."/>
            <person name="Lara F."/>
            <person name="Munidasa M."/>
            <person name="Palculict T."/>
            <person name="Patil S."/>
            <person name="Pu L.-L."/>
            <person name="Saada N."/>
            <person name="Tang L."/>
            <person name="Weissenberger G."/>
            <person name="Zhu Y."/>
            <person name="Hemphill L."/>
            <person name="Shang Y."/>
            <person name="Youmans B."/>
            <person name="Ayvaz T."/>
            <person name="Ross M."/>
            <person name="Santibanez J."/>
            <person name="Aqrawi P."/>
            <person name="Gross S."/>
            <person name="Joshi V."/>
            <person name="Fowler G."/>
            <person name="Nazareth L."/>
            <person name="Reid J."/>
            <person name="Worley K."/>
            <person name="Petrosino J."/>
            <person name="Highlander S."/>
            <person name="Gibbs R."/>
        </authorList>
    </citation>
    <scope>NUCLEOTIDE SEQUENCE [LARGE SCALE GENOMIC DNA]</scope>
    <source>
        <strain evidence="2 3">ATCC 25976</strain>
    </source>
</reference>
<dbReference type="EMBL" id="AEVG01000085">
    <property type="protein sequence ID" value="EFX91746.1"/>
    <property type="molecule type" value="Genomic_DNA"/>
</dbReference>
<evidence type="ECO:0000256" key="1">
    <source>
        <dbReference type="SAM" id="MobiDB-lite"/>
    </source>
</evidence>
<proteinExistence type="predicted"/>